<reference evidence="2" key="2">
    <citation type="submission" date="2019-07" db="EMBL/GenBank/DDBJ databases">
        <authorList>
            <person name="Seetharam A."/>
            <person name="Woodhouse M."/>
            <person name="Cannon E."/>
        </authorList>
    </citation>
    <scope>NUCLEOTIDE SEQUENCE [LARGE SCALE GENOMIC DNA]</scope>
    <source>
        <strain evidence="2">cv. B73</strain>
    </source>
</reference>
<dbReference type="PANTHER" id="PTHR32278:SF51">
    <property type="entry name" value="F-BOX PROTEIN PP2-B10"/>
    <property type="match status" value="1"/>
</dbReference>
<dbReference type="PANTHER" id="PTHR32278">
    <property type="entry name" value="F-BOX DOMAIN-CONTAINING PROTEIN"/>
    <property type="match status" value="1"/>
</dbReference>
<evidence type="ECO:0000256" key="1">
    <source>
        <dbReference type="SAM" id="MobiDB-lite"/>
    </source>
</evidence>
<dbReference type="Gramene" id="Zm00001eb202360_T002">
    <property type="protein sequence ID" value="Zm00001eb202360_P002"/>
    <property type="gene ID" value="Zm00001eb202360"/>
</dbReference>
<feature type="region of interest" description="Disordered" evidence="1">
    <location>
        <begin position="1"/>
        <end position="49"/>
    </location>
</feature>
<accession>A0A804P1P0</accession>
<reference evidence="3" key="1">
    <citation type="journal article" date="2009" name="Science">
        <title>The B73 maize genome: complexity, diversity, and dynamics.</title>
        <authorList>
            <person name="Schnable P.S."/>
            <person name="Ware D."/>
            <person name="Fulton R.S."/>
            <person name="Stein J.C."/>
            <person name="Wei F."/>
            <person name="Pasternak S."/>
            <person name="Liang C."/>
            <person name="Zhang J."/>
            <person name="Fulton L."/>
            <person name="Graves T.A."/>
            <person name="Minx P."/>
            <person name="Reily A.D."/>
            <person name="Courtney L."/>
            <person name="Kruchowski S.S."/>
            <person name="Tomlinson C."/>
            <person name="Strong C."/>
            <person name="Delehaunty K."/>
            <person name="Fronick C."/>
            <person name="Courtney B."/>
            <person name="Rock S.M."/>
            <person name="Belter E."/>
            <person name="Du F."/>
            <person name="Kim K."/>
            <person name="Abbott R.M."/>
            <person name="Cotton M."/>
            <person name="Levy A."/>
            <person name="Marchetto P."/>
            <person name="Ochoa K."/>
            <person name="Jackson S.M."/>
            <person name="Gillam B."/>
            <person name="Chen W."/>
            <person name="Yan L."/>
            <person name="Higginbotham J."/>
            <person name="Cardenas M."/>
            <person name="Waligorski J."/>
            <person name="Applebaum E."/>
            <person name="Phelps L."/>
            <person name="Falcone J."/>
            <person name="Kanchi K."/>
            <person name="Thane T."/>
            <person name="Scimone A."/>
            <person name="Thane N."/>
            <person name="Henke J."/>
            <person name="Wang T."/>
            <person name="Ruppert J."/>
            <person name="Shah N."/>
            <person name="Rotter K."/>
            <person name="Hodges J."/>
            <person name="Ingenthron E."/>
            <person name="Cordes M."/>
            <person name="Kohlberg S."/>
            <person name="Sgro J."/>
            <person name="Delgado B."/>
            <person name="Mead K."/>
            <person name="Chinwalla A."/>
            <person name="Leonard S."/>
            <person name="Crouse K."/>
            <person name="Collura K."/>
            <person name="Kudrna D."/>
            <person name="Currie J."/>
            <person name="He R."/>
            <person name="Angelova A."/>
            <person name="Rajasekar S."/>
            <person name="Mueller T."/>
            <person name="Lomeli R."/>
            <person name="Scara G."/>
            <person name="Ko A."/>
            <person name="Delaney K."/>
            <person name="Wissotski M."/>
            <person name="Lopez G."/>
            <person name="Campos D."/>
            <person name="Braidotti M."/>
            <person name="Ashley E."/>
            <person name="Golser W."/>
            <person name="Kim H."/>
            <person name="Lee S."/>
            <person name="Lin J."/>
            <person name="Dujmic Z."/>
            <person name="Kim W."/>
            <person name="Talag J."/>
            <person name="Zuccolo A."/>
            <person name="Fan C."/>
            <person name="Sebastian A."/>
            <person name="Kramer M."/>
            <person name="Spiegel L."/>
            <person name="Nascimento L."/>
            <person name="Zutavern T."/>
            <person name="Miller B."/>
            <person name="Ambroise C."/>
            <person name="Muller S."/>
            <person name="Spooner W."/>
            <person name="Narechania A."/>
            <person name="Ren L."/>
            <person name="Wei S."/>
            <person name="Kumari S."/>
            <person name="Faga B."/>
            <person name="Levy M.J."/>
            <person name="McMahan L."/>
            <person name="Van Buren P."/>
            <person name="Vaughn M.W."/>
            <person name="Ying K."/>
            <person name="Yeh C.-T."/>
            <person name="Emrich S.J."/>
            <person name="Jia Y."/>
            <person name="Kalyanaraman A."/>
            <person name="Hsia A.-P."/>
            <person name="Barbazuk W.B."/>
            <person name="Baucom R.S."/>
            <person name="Brutnell T.P."/>
            <person name="Carpita N.C."/>
            <person name="Chaparro C."/>
            <person name="Chia J.-M."/>
            <person name="Deragon J.-M."/>
            <person name="Estill J.C."/>
            <person name="Fu Y."/>
            <person name="Jeddeloh J.A."/>
            <person name="Han Y."/>
            <person name="Lee H."/>
            <person name="Li P."/>
            <person name="Lisch D.R."/>
            <person name="Liu S."/>
            <person name="Liu Z."/>
            <person name="Nagel D.H."/>
            <person name="McCann M.C."/>
            <person name="SanMiguel P."/>
            <person name="Myers A.M."/>
            <person name="Nettleton D."/>
            <person name="Nguyen J."/>
            <person name="Penning B.W."/>
            <person name="Ponnala L."/>
            <person name="Schneider K.L."/>
            <person name="Schwartz D.C."/>
            <person name="Sharma A."/>
            <person name="Soderlund C."/>
            <person name="Springer N.M."/>
            <person name="Sun Q."/>
            <person name="Wang H."/>
            <person name="Waterman M."/>
            <person name="Westerman R."/>
            <person name="Wolfgruber T.K."/>
            <person name="Yang L."/>
            <person name="Yu Y."/>
            <person name="Zhang L."/>
            <person name="Zhou S."/>
            <person name="Zhu Q."/>
            <person name="Bennetzen J.L."/>
            <person name="Dawe R.K."/>
            <person name="Jiang J."/>
            <person name="Jiang N."/>
            <person name="Presting G.G."/>
            <person name="Wessler S.R."/>
            <person name="Aluru S."/>
            <person name="Martienssen R.A."/>
            <person name="Clifton S.W."/>
            <person name="McCombie W.R."/>
            <person name="Wing R.A."/>
            <person name="Wilson R.K."/>
        </authorList>
    </citation>
    <scope>NUCLEOTIDE SEQUENCE [LARGE SCALE GENOMIC DNA]</scope>
    <source>
        <strain evidence="3">cv. B73</strain>
    </source>
</reference>
<dbReference type="Pfam" id="PF14299">
    <property type="entry name" value="PP2"/>
    <property type="match status" value="1"/>
</dbReference>
<sequence>MPASPPRCRRRSAPRPTPTPCGHASSRLTSPRSSTRRLRQDPRRSSSFASLKPMPSLKMASWETGAKSYMIAARAMAIIWVDTPDYWRWIVREDSRFSTCAELLAVCWLDISGCMPCRMLSGDTRYAAYLVFKMADDCFGLDSPLQEASVSVGEGGTSTAHWIRLQSYHVGDEENGVTEEGAPPRLPHERPDGWMEVELGDWYNHGGDDDLVVRASVKEARFGGNWKKGLIVQGLEIRPKN</sequence>
<reference evidence="2" key="3">
    <citation type="submission" date="2021-05" db="UniProtKB">
        <authorList>
            <consortium name="EnsemblPlants"/>
        </authorList>
    </citation>
    <scope>IDENTIFICATION</scope>
    <source>
        <strain evidence="2">cv. B73</strain>
    </source>
</reference>
<evidence type="ECO:0007829" key="4">
    <source>
        <dbReference type="PeptideAtlas" id="A0A804P1P0"/>
    </source>
</evidence>
<evidence type="ECO:0000313" key="2">
    <source>
        <dbReference type="EnsemblPlants" id="Zm00001eb202360_P002"/>
    </source>
</evidence>
<protein>
    <recommendedName>
        <fullName evidence="5">F-box protein PP2-B10</fullName>
    </recommendedName>
</protein>
<dbReference type="Proteomes" id="UP000007305">
    <property type="component" value="Chromosome 4"/>
</dbReference>
<evidence type="ECO:0008006" key="5">
    <source>
        <dbReference type="Google" id="ProtNLM"/>
    </source>
</evidence>
<keyword evidence="4" id="KW-1267">Proteomics identification</keyword>
<name>A0A804P1P0_MAIZE</name>
<organism evidence="2 3">
    <name type="scientific">Zea mays</name>
    <name type="common">Maize</name>
    <dbReference type="NCBI Taxonomy" id="4577"/>
    <lineage>
        <taxon>Eukaryota</taxon>
        <taxon>Viridiplantae</taxon>
        <taxon>Streptophyta</taxon>
        <taxon>Embryophyta</taxon>
        <taxon>Tracheophyta</taxon>
        <taxon>Spermatophyta</taxon>
        <taxon>Magnoliopsida</taxon>
        <taxon>Liliopsida</taxon>
        <taxon>Poales</taxon>
        <taxon>Poaceae</taxon>
        <taxon>PACMAD clade</taxon>
        <taxon>Panicoideae</taxon>
        <taxon>Andropogonodae</taxon>
        <taxon>Andropogoneae</taxon>
        <taxon>Tripsacinae</taxon>
        <taxon>Zea</taxon>
    </lineage>
</organism>
<dbReference type="AlphaFoldDB" id="A0A804P1P0"/>
<dbReference type="EnsemblPlants" id="Zm00001eb202360_T002">
    <property type="protein sequence ID" value="Zm00001eb202360_P002"/>
    <property type="gene ID" value="Zm00001eb202360"/>
</dbReference>
<dbReference type="InterPro" id="IPR025886">
    <property type="entry name" value="PP2-like"/>
</dbReference>
<proteinExistence type="evidence at protein level"/>
<evidence type="ECO:0000313" key="3">
    <source>
        <dbReference type="Proteomes" id="UP000007305"/>
    </source>
</evidence>
<keyword evidence="3" id="KW-1185">Reference proteome</keyword>